<dbReference type="EMBL" id="OC002314">
    <property type="protein sequence ID" value="CAD7261633.1"/>
    <property type="molecule type" value="Genomic_DNA"/>
</dbReference>
<dbReference type="SMART" id="SM00868">
    <property type="entry name" value="zf-AD"/>
    <property type="match status" value="1"/>
</dbReference>
<organism evidence="11">
    <name type="scientific">Timema shepardi</name>
    <name type="common">Walking stick</name>
    <dbReference type="NCBI Taxonomy" id="629360"/>
    <lineage>
        <taxon>Eukaryota</taxon>
        <taxon>Metazoa</taxon>
        <taxon>Ecdysozoa</taxon>
        <taxon>Arthropoda</taxon>
        <taxon>Hexapoda</taxon>
        <taxon>Insecta</taxon>
        <taxon>Pterygota</taxon>
        <taxon>Neoptera</taxon>
        <taxon>Polyneoptera</taxon>
        <taxon>Phasmatodea</taxon>
        <taxon>Timematodea</taxon>
        <taxon>Timematoidea</taxon>
        <taxon>Timematidae</taxon>
        <taxon>Timema</taxon>
    </lineage>
</organism>
<dbReference type="Pfam" id="PF07776">
    <property type="entry name" value="zf-AD"/>
    <property type="match status" value="1"/>
</dbReference>
<evidence type="ECO:0000256" key="5">
    <source>
        <dbReference type="ARBA" id="ARBA00023125"/>
    </source>
</evidence>
<evidence type="ECO:0000256" key="8">
    <source>
        <dbReference type="SAM" id="MobiDB-lite"/>
    </source>
</evidence>
<evidence type="ECO:0000256" key="1">
    <source>
        <dbReference type="ARBA" id="ARBA00008842"/>
    </source>
</evidence>
<feature type="binding site" evidence="7">
    <location>
        <position position="1181"/>
    </location>
    <ligand>
        <name>Zn(2+)</name>
        <dbReference type="ChEBI" id="CHEBI:29105"/>
    </ligand>
</feature>
<dbReference type="InterPro" id="IPR037239">
    <property type="entry name" value="OSBP_sf"/>
</dbReference>
<dbReference type="InterPro" id="IPR012934">
    <property type="entry name" value="Znf_AD"/>
</dbReference>
<keyword evidence="4 7" id="KW-0862">Zinc</keyword>
<dbReference type="GO" id="GO:0008270">
    <property type="term" value="F:zinc ion binding"/>
    <property type="evidence" value="ECO:0007669"/>
    <property type="project" value="UniProtKB-UniRule"/>
</dbReference>
<evidence type="ECO:0000256" key="4">
    <source>
        <dbReference type="ARBA" id="ARBA00022833"/>
    </source>
</evidence>
<dbReference type="PANTHER" id="PTHR10972">
    <property type="entry name" value="OXYSTEROL-BINDING PROTEIN-RELATED"/>
    <property type="match status" value="1"/>
</dbReference>
<keyword evidence="3 6" id="KW-0863">Zinc-finger</keyword>
<dbReference type="PROSITE" id="PS50950">
    <property type="entry name" value="ZF_THAP"/>
    <property type="match status" value="1"/>
</dbReference>
<proteinExistence type="inferred from homology"/>
<protein>
    <recommendedName>
        <fullName evidence="12">ZAD domain-containing protein</fullName>
    </recommendedName>
</protein>
<dbReference type="InterPro" id="IPR000648">
    <property type="entry name" value="Oxysterol-bd"/>
</dbReference>
<dbReference type="Pfam" id="PF05485">
    <property type="entry name" value="THAP"/>
    <property type="match status" value="1"/>
</dbReference>
<evidence type="ECO:0000259" key="9">
    <source>
        <dbReference type="PROSITE" id="PS50950"/>
    </source>
</evidence>
<dbReference type="GO" id="GO:0032541">
    <property type="term" value="C:cortical endoplasmic reticulum"/>
    <property type="evidence" value="ECO:0007669"/>
    <property type="project" value="TreeGrafter"/>
</dbReference>
<reference evidence="11" key="1">
    <citation type="submission" date="2020-11" db="EMBL/GenBank/DDBJ databases">
        <authorList>
            <person name="Tran Van P."/>
        </authorList>
    </citation>
    <scope>NUCLEOTIDE SEQUENCE</scope>
</reference>
<gene>
    <name evidence="11" type="ORF">TSIB3V08_LOCUS5763</name>
</gene>
<dbReference type="PANTHER" id="PTHR10972:SF102">
    <property type="entry name" value="OXYSTEROL-BINDING PROTEIN"/>
    <property type="match status" value="1"/>
</dbReference>
<feature type="region of interest" description="Disordered" evidence="8">
    <location>
        <begin position="258"/>
        <end position="322"/>
    </location>
</feature>
<feature type="binding site" evidence="7">
    <location>
        <position position="1178"/>
    </location>
    <ligand>
        <name>Zn(2+)</name>
        <dbReference type="ChEBI" id="CHEBI:29105"/>
    </ligand>
</feature>
<feature type="domain" description="THAP-type" evidence="9">
    <location>
        <begin position="432"/>
        <end position="518"/>
    </location>
</feature>
<dbReference type="GO" id="GO:0016020">
    <property type="term" value="C:membrane"/>
    <property type="evidence" value="ECO:0007669"/>
    <property type="project" value="TreeGrafter"/>
</dbReference>
<dbReference type="Gene3D" id="3.40.1800.20">
    <property type="match status" value="1"/>
</dbReference>
<feature type="domain" description="ZAD" evidence="10">
    <location>
        <begin position="1127"/>
        <end position="1205"/>
    </location>
</feature>
<keyword evidence="5 6" id="KW-0238">DNA-binding</keyword>
<feature type="compositionally biased region" description="Basic and acidic residues" evidence="8">
    <location>
        <begin position="1257"/>
        <end position="1266"/>
    </location>
</feature>
<evidence type="ECO:0000256" key="3">
    <source>
        <dbReference type="ARBA" id="ARBA00022771"/>
    </source>
</evidence>
<feature type="binding site" evidence="7">
    <location>
        <position position="1129"/>
    </location>
    <ligand>
        <name>Zn(2+)</name>
        <dbReference type="ChEBI" id="CHEBI:29105"/>
    </ligand>
</feature>
<evidence type="ECO:0008006" key="12">
    <source>
        <dbReference type="Google" id="ProtNLM"/>
    </source>
</evidence>
<dbReference type="Gene3D" id="2.40.160.120">
    <property type="match status" value="1"/>
</dbReference>
<sequence length="1396" mass="158355">MGNSTSAILDGVALLTLLPRGEDYSITTPYAHCKGILMGTLTMELGGKVILDCEKTGYKTEIDFKLKPFLGGVDQTNMISGRLKLGKETLATIEGYWDGAVNIKDRRTGVMIATALCTSVRRSLLSPVYYEEQLLWKPTPEVRAQRLKRYTVSIDHQGDFESENLWQHVSAAILGDDQIMATEEKTVLEEAQRAAVKERKLKCLEWIPKHFEQDLISGQWVYKHADLRPWDPRNDVFQYEFNYVIQTKTRHQTPMIRTSSIVSVDPPDQSNTRSSVSLIKSSKLQLTGKGPRDSESSSPEVEFHSDSSQSERNADSAQLHRRLVTDPRMLEKLDDLEKCLQAQTEKLDKLQRGMEQMAKFQRERVQPSVVRFGAPYESVMVVGHFAKVCVFNDDMAVESSRDLQQRAARYVNRRYVIPHLVELGETHLKHFLATIAECHFQLYMCNNVAGEQQTIAPKPIQRRRCSQWLEKIGNPELFKLSTRRLSLTYKVCEKHFERRCFFSDMMNRLERTAVPTLFDPNKKDQPLPLVFLETNCTSDAEDMISLATTVETISYGGRHRKADAPLNTREDDSFIKSSVKADTSLSKQNKEPEFCDVSTNHDICALASELTIHQNRFENEVYTDEINQTDTSLGGMYDDVSKHVVSCEVMSARELRGREFVHYNLDEISDNDLGQRAFLWMNSEPVLNHTQNSSTDDSNTLQISRETLDHVDVSFDEMNAEICRQVTNEDISLQALNQDFSHFRMDDEVSVTELEHGEFFQSWLDDSTLHVLKQGKEHQSHGIENMDGRIITKEDLSHVDVPKDVESLAWMNDEVSHPEISLTGFQHDSMTGPGLCEMNLPEVSLASLSQEFSISRTLEEISRQRYNSNNNPVTFLEQKEISQPFTVKIPEETVNEDDISMRDLNSGSFSPLTDSILVPASSHHKQQTLDEPLNSDAFPCKLTEGLSKDFIPQNNISVSVSHHKSFSFDMHEGITKQILSHNEISSTNELNVTKFSHSLINDISEQADRKNDHSSQKLTVPETFSQNKISNQMITDNRSSVQQFAHEPFVFQEIEDSGLEASINKNSPFLAKISNRASNQLTGCDKVSSDDINLSAGSAIGPGTTADIPLVLLPESVNSNGWFDFENMCRLCLTDGRVMYPIFSDCEDKSEADNITARVISCTPIMVRREDKLPKLICERCYDHLASWYRFKELCFSTDSFLQQFVNSIYPDTQEDHSEVYTHQGRKSSNIASKQTQTMPIVELTVSDESSKSLSDSPHHNKENNQKKSPPVGRKRKRTITEHCIKANEPSDVVMLNDLVTTGKTKTLVRCKKCRRKKCKCKPKRKRGLAKGVQLNGLKPGSHLKVQGRQYLVVGAKSYPKQTASMFLKQHFCVGQECEHITCKIRSLQKDTSTVV</sequence>
<evidence type="ECO:0000256" key="7">
    <source>
        <dbReference type="PROSITE-ProRule" id="PRU01263"/>
    </source>
</evidence>
<keyword evidence="2 7" id="KW-0479">Metal-binding</keyword>
<comment type="similarity">
    <text evidence="1">Belongs to the OSBP family.</text>
</comment>
<dbReference type="GO" id="GO:0003677">
    <property type="term" value="F:DNA binding"/>
    <property type="evidence" value="ECO:0007669"/>
    <property type="project" value="UniProtKB-UniRule"/>
</dbReference>
<evidence type="ECO:0000313" key="11">
    <source>
        <dbReference type="EMBL" id="CAD7261633.1"/>
    </source>
</evidence>
<evidence type="ECO:0000256" key="6">
    <source>
        <dbReference type="PROSITE-ProRule" id="PRU00309"/>
    </source>
</evidence>
<dbReference type="SUPFAM" id="SSF57716">
    <property type="entry name" value="Glucocorticoid receptor-like (DNA-binding domain)"/>
    <property type="match status" value="2"/>
</dbReference>
<dbReference type="SMART" id="SM00980">
    <property type="entry name" value="THAP"/>
    <property type="match status" value="1"/>
</dbReference>
<dbReference type="GO" id="GO:0005634">
    <property type="term" value="C:nucleus"/>
    <property type="evidence" value="ECO:0007669"/>
    <property type="project" value="InterPro"/>
</dbReference>
<dbReference type="Pfam" id="PF01237">
    <property type="entry name" value="Oxysterol_BP"/>
    <property type="match status" value="1"/>
</dbReference>
<evidence type="ECO:0000256" key="2">
    <source>
        <dbReference type="ARBA" id="ARBA00022723"/>
    </source>
</evidence>
<accession>A0A7R9AW48</accession>
<dbReference type="PROSITE" id="PS51915">
    <property type="entry name" value="ZAD"/>
    <property type="match status" value="1"/>
</dbReference>
<dbReference type="GO" id="GO:0015485">
    <property type="term" value="F:cholesterol binding"/>
    <property type="evidence" value="ECO:0007669"/>
    <property type="project" value="TreeGrafter"/>
</dbReference>
<dbReference type="InterPro" id="IPR006612">
    <property type="entry name" value="THAP_Znf"/>
</dbReference>
<feature type="binding site" evidence="7">
    <location>
        <position position="1132"/>
    </location>
    <ligand>
        <name>Zn(2+)</name>
        <dbReference type="ChEBI" id="CHEBI:29105"/>
    </ligand>
</feature>
<feature type="compositionally biased region" description="Basic and acidic residues" evidence="8">
    <location>
        <begin position="290"/>
        <end position="305"/>
    </location>
</feature>
<dbReference type="SMART" id="SM00692">
    <property type="entry name" value="DM3"/>
    <property type="match status" value="1"/>
</dbReference>
<feature type="region of interest" description="Disordered" evidence="8">
    <location>
        <begin position="1247"/>
        <end position="1277"/>
    </location>
</feature>
<dbReference type="SUPFAM" id="SSF144000">
    <property type="entry name" value="Oxysterol-binding protein-like"/>
    <property type="match status" value="1"/>
</dbReference>
<evidence type="ECO:0000259" key="10">
    <source>
        <dbReference type="PROSITE" id="PS51915"/>
    </source>
</evidence>
<feature type="compositionally biased region" description="Polar residues" evidence="8">
    <location>
        <begin position="258"/>
        <end position="285"/>
    </location>
</feature>
<name>A0A7R9AW48_TIMSH</name>
<dbReference type="GO" id="GO:0005829">
    <property type="term" value="C:cytosol"/>
    <property type="evidence" value="ECO:0007669"/>
    <property type="project" value="TreeGrafter"/>
</dbReference>
<dbReference type="Gene3D" id="3.30.70.3490">
    <property type="match status" value="1"/>
</dbReference>